<dbReference type="STRING" id="1661398.A0A482VL13"/>
<name>A0A482VL13_ASBVE</name>
<dbReference type="GO" id="GO:0042826">
    <property type="term" value="F:histone deacetylase binding"/>
    <property type="evidence" value="ECO:0007669"/>
    <property type="project" value="TreeGrafter"/>
</dbReference>
<keyword evidence="4" id="KW-0479">Metal-binding</keyword>
<feature type="domain" description="MYND-type" evidence="10">
    <location>
        <begin position="110"/>
        <end position="149"/>
    </location>
</feature>
<feature type="domain" description="SET" evidence="9">
    <location>
        <begin position="66"/>
        <end position="319"/>
    </location>
</feature>
<keyword evidence="12" id="KW-1185">Reference proteome</keyword>
<dbReference type="InterPro" id="IPR052097">
    <property type="entry name" value="SET-MYND_domain_protein"/>
</dbReference>
<dbReference type="InterPro" id="IPR001214">
    <property type="entry name" value="SET_dom"/>
</dbReference>
<feature type="compositionally biased region" description="Basic and acidic residues" evidence="8">
    <location>
        <begin position="44"/>
        <end position="58"/>
    </location>
</feature>
<dbReference type="SUPFAM" id="SSF82199">
    <property type="entry name" value="SET domain"/>
    <property type="match status" value="1"/>
</dbReference>
<dbReference type="GO" id="GO:0008170">
    <property type="term" value="F:N-methyltransferase activity"/>
    <property type="evidence" value="ECO:0007669"/>
    <property type="project" value="UniProtKB-ARBA"/>
</dbReference>
<dbReference type="AlphaFoldDB" id="A0A482VL13"/>
<organism evidence="11 12">
    <name type="scientific">Asbolus verrucosus</name>
    <name type="common">Desert ironclad beetle</name>
    <dbReference type="NCBI Taxonomy" id="1661398"/>
    <lineage>
        <taxon>Eukaryota</taxon>
        <taxon>Metazoa</taxon>
        <taxon>Ecdysozoa</taxon>
        <taxon>Arthropoda</taxon>
        <taxon>Hexapoda</taxon>
        <taxon>Insecta</taxon>
        <taxon>Pterygota</taxon>
        <taxon>Neoptera</taxon>
        <taxon>Endopterygota</taxon>
        <taxon>Coleoptera</taxon>
        <taxon>Polyphaga</taxon>
        <taxon>Cucujiformia</taxon>
        <taxon>Tenebrionidae</taxon>
        <taxon>Pimeliinae</taxon>
        <taxon>Asbolus</taxon>
    </lineage>
</organism>
<keyword evidence="6" id="KW-0862">Zinc</keyword>
<keyword evidence="2" id="KW-0808">Transferase</keyword>
<dbReference type="PANTHER" id="PTHR46165">
    <property type="entry name" value="SET AND MYND DOMAIN-CONTAINING PROTEIN 4"/>
    <property type="match status" value="1"/>
</dbReference>
<evidence type="ECO:0000256" key="5">
    <source>
        <dbReference type="ARBA" id="ARBA00022771"/>
    </source>
</evidence>
<evidence type="ECO:0000256" key="1">
    <source>
        <dbReference type="ARBA" id="ARBA00022603"/>
    </source>
</evidence>
<dbReference type="Gene3D" id="6.10.140.2220">
    <property type="match status" value="1"/>
</dbReference>
<keyword evidence="1" id="KW-0489">Methyltransferase</keyword>
<sequence length="425" mass="48579">MTMFSPRQDINRALSNNYPEHLKRSLIDRREKLLALAGAAGDASGHHEPPPPLPDERNPEFEAAAACVELKLTGESKRRVFATRDIHVGEVISVERPFSFTLAAADLYHCHDCFELCYNPIPCDSCSQSLYCGEACKVSAWDKYHKYECPILISLKNIVGKHKAFLLAVKMSFLIEDESQASDVYKLTENLDKEHIRDELFTTALVTALMFHLVKKYTTKFEGATRQAEEKFKELLMLHLRICLIHAAGIDELCPNVIDGEHRLLNFRSETVGCALFPFYSFLGHACCPNVFAHHHGVTRVLRAIRTIRKGQECLVSYGPYYIEHNKADRQSRLLSQYHLTCKCRACVDDWPQLDLLPYQVTSQEDYAFLGDIRNASVDVAKSSIHRFIDGVRYFEDLEPYMDLTLQQKMLSYCYDVLGNKRQVL</sequence>
<evidence type="ECO:0000259" key="9">
    <source>
        <dbReference type="PROSITE" id="PS50280"/>
    </source>
</evidence>
<protein>
    <submittedName>
        <fullName evidence="11">Zf-MYND and/or SET domain containing protein</fullName>
    </submittedName>
</protein>
<evidence type="ECO:0000256" key="8">
    <source>
        <dbReference type="SAM" id="MobiDB-lite"/>
    </source>
</evidence>
<dbReference type="Pfam" id="PF00856">
    <property type="entry name" value="SET"/>
    <property type="match status" value="1"/>
</dbReference>
<dbReference type="GO" id="GO:0008276">
    <property type="term" value="F:protein methyltransferase activity"/>
    <property type="evidence" value="ECO:0007669"/>
    <property type="project" value="UniProtKB-ARBA"/>
</dbReference>
<dbReference type="PROSITE" id="PS50280">
    <property type="entry name" value="SET"/>
    <property type="match status" value="1"/>
</dbReference>
<evidence type="ECO:0000256" key="4">
    <source>
        <dbReference type="ARBA" id="ARBA00022723"/>
    </source>
</evidence>
<dbReference type="PANTHER" id="PTHR46165:SF6">
    <property type="entry name" value="SET AND MYND DOMAIN-CONTAINING PROTEIN 4-LIKE PROTEIN"/>
    <property type="match status" value="1"/>
</dbReference>
<dbReference type="GO" id="GO:0008270">
    <property type="term" value="F:zinc ion binding"/>
    <property type="evidence" value="ECO:0007669"/>
    <property type="project" value="UniProtKB-KW"/>
</dbReference>
<keyword evidence="3" id="KW-0949">S-adenosyl-L-methionine</keyword>
<dbReference type="Pfam" id="PF01753">
    <property type="entry name" value="zf-MYND"/>
    <property type="match status" value="1"/>
</dbReference>
<dbReference type="SUPFAM" id="SSF144232">
    <property type="entry name" value="HIT/MYND zinc finger-like"/>
    <property type="match status" value="1"/>
</dbReference>
<dbReference type="OrthoDB" id="5945798at2759"/>
<evidence type="ECO:0000256" key="6">
    <source>
        <dbReference type="ARBA" id="ARBA00022833"/>
    </source>
</evidence>
<gene>
    <name evidence="11" type="ORF">BDFB_008873</name>
</gene>
<comment type="caution">
    <text evidence="11">The sequence shown here is derived from an EMBL/GenBank/DDBJ whole genome shotgun (WGS) entry which is preliminary data.</text>
</comment>
<dbReference type="Gene3D" id="1.10.220.160">
    <property type="match status" value="1"/>
</dbReference>
<evidence type="ECO:0000313" key="11">
    <source>
        <dbReference type="EMBL" id="RZC33207.1"/>
    </source>
</evidence>
<evidence type="ECO:0000256" key="7">
    <source>
        <dbReference type="PROSITE-ProRule" id="PRU00134"/>
    </source>
</evidence>
<evidence type="ECO:0000313" key="12">
    <source>
        <dbReference type="Proteomes" id="UP000292052"/>
    </source>
</evidence>
<evidence type="ECO:0000256" key="3">
    <source>
        <dbReference type="ARBA" id="ARBA00022691"/>
    </source>
</evidence>
<dbReference type="InterPro" id="IPR002893">
    <property type="entry name" value="Znf_MYND"/>
</dbReference>
<dbReference type="Proteomes" id="UP000292052">
    <property type="component" value="Unassembled WGS sequence"/>
</dbReference>
<dbReference type="GO" id="GO:0008757">
    <property type="term" value="F:S-adenosylmethionine-dependent methyltransferase activity"/>
    <property type="evidence" value="ECO:0007669"/>
    <property type="project" value="UniProtKB-ARBA"/>
</dbReference>
<dbReference type="InterPro" id="IPR046341">
    <property type="entry name" value="SET_dom_sf"/>
</dbReference>
<dbReference type="GO" id="GO:0005737">
    <property type="term" value="C:cytoplasm"/>
    <property type="evidence" value="ECO:0007669"/>
    <property type="project" value="TreeGrafter"/>
</dbReference>
<dbReference type="EMBL" id="QDEB01090816">
    <property type="protein sequence ID" value="RZC33207.1"/>
    <property type="molecule type" value="Genomic_DNA"/>
</dbReference>
<reference evidence="11 12" key="1">
    <citation type="submission" date="2017-03" db="EMBL/GenBank/DDBJ databases">
        <title>Genome of the blue death feigning beetle - Asbolus verrucosus.</title>
        <authorList>
            <person name="Rider S.D."/>
        </authorList>
    </citation>
    <scope>NUCLEOTIDE SEQUENCE [LARGE SCALE GENOMIC DNA]</scope>
    <source>
        <strain evidence="11">Butters</strain>
        <tissue evidence="11">Head and leg muscle</tissue>
    </source>
</reference>
<keyword evidence="5 7" id="KW-0863">Zinc-finger</keyword>
<accession>A0A482VL13</accession>
<dbReference type="PROSITE" id="PS50865">
    <property type="entry name" value="ZF_MYND_2"/>
    <property type="match status" value="1"/>
</dbReference>
<feature type="region of interest" description="Disordered" evidence="8">
    <location>
        <begin position="38"/>
        <end position="58"/>
    </location>
</feature>
<evidence type="ECO:0000259" key="10">
    <source>
        <dbReference type="PROSITE" id="PS50865"/>
    </source>
</evidence>
<evidence type="ECO:0000256" key="2">
    <source>
        <dbReference type="ARBA" id="ARBA00022679"/>
    </source>
</evidence>
<proteinExistence type="predicted"/>
<dbReference type="Gene3D" id="2.170.270.10">
    <property type="entry name" value="SET domain"/>
    <property type="match status" value="1"/>
</dbReference>
<dbReference type="GO" id="GO:0032259">
    <property type="term" value="P:methylation"/>
    <property type="evidence" value="ECO:0007669"/>
    <property type="project" value="UniProtKB-KW"/>
</dbReference>
<dbReference type="GO" id="GO:0005634">
    <property type="term" value="C:nucleus"/>
    <property type="evidence" value="ECO:0007669"/>
    <property type="project" value="TreeGrafter"/>
</dbReference>